<dbReference type="AlphaFoldDB" id="A0A0R3D489"/>
<feature type="region of interest" description="Disordered" evidence="1">
    <location>
        <begin position="83"/>
        <end position="113"/>
    </location>
</feature>
<name>A0A0R3D489_9BRAD</name>
<accession>A0A0R3D489</accession>
<dbReference type="STRING" id="989370.AOQ71_32050"/>
<evidence type="ECO:0000313" key="2">
    <source>
        <dbReference type="EMBL" id="KRQ03357.1"/>
    </source>
</evidence>
<reference evidence="2 3" key="1">
    <citation type="submission" date="2015-09" db="EMBL/GenBank/DDBJ databases">
        <title>Draft Genome Sequence of Bradyrhizobium manausense Strain BR 3351T, a Novel Symbiotic Nitrogen-Fixing Alphaproteobacterium Isolated from Brazilian Amazon Rain Forest.</title>
        <authorList>
            <person name="De Araujo J.L."/>
            <person name="Zilli J.E."/>
        </authorList>
    </citation>
    <scope>NUCLEOTIDE SEQUENCE [LARGE SCALE GENOMIC DNA]</scope>
    <source>
        <strain evidence="2 3">BR3351</strain>
    </source>
</reference>
<protein>
    <submittedName>
        <fullName evidence="2">Uncharacterized protein</fullName>
    </submittedName>
</protein>
<evidence type="ECO:0000313" key="3">
    <source>
        <dbReference type="Proteomes" id="UP000051936"/>
    </source>
</evidence>
<organism evidence="2 3">
    <name type="scientific">Bradyrhizobium manausense</name>
    <dbReference type="NCBI Taxonomy" id="989370"/>
    <lineage>
        <taxon>Bacteria</taxon>
        <taxon>Pseudomonadati</taxon>
        <taxon>Pseudomonadota</taxon>
        <taxon>Alphaproteobacteria</taxon>
        <taxon>Hyphomicrobiales</taxon>
        <taxon>Nitrobacteraceae</taxon>
        <taxon>Bradyrhizobium</taxon>
    </lineage>
</organism>
<gene>
    <name evidence="2" type="ORF">AOQ71_32050</name>
</gene>
<feature type="compositionally biased region" description="Polar residues" evidence="1">
    <location>
        <begin position="89"/>
        <end position="99"/>
    </location>
</feature>
<dbReference type="EMBL" id="LJYG01000108">
    <property type="protein sequence ID" value="KRQ03357.1"/>
    <property type="molecule type" value="Genomic_DNA"/>
</dbReference>
<proteinExistence type="predicted"/>
<evidence type="ECO:0000256" key="1">
    <source>
        <dbReference type="SAM" id="MobiDB-lite"/>
    </source>
</evidence>
<keyword evidence="3" id="KW-1185">Reference proteome</keyword>
<comment type="caution">
    <text evidence="2">The sequence shown here is derived from an EMBL/GenBank/DDBJ whole genome shotgun (WGS) entry which is preliminary data.</text>
</comment>
<dbReference type="Proteomes" id="UP000051936">
    <property type="component" value="Unassembled WGS sequence"/>
</dbReference>
<sequence length="113" mass="12389">MQARWEVIMTAPIPSTVRFKVEPGDVPPEKAARRLHLTLVEFNAVLPRLLARGFPPADLDTGMYDLEAIDQWRRLRSAALFGLTPPPATEQSAATSSSGMGDRFAATKRGRNG</sequence>